<dbReference type="InterPro" id="IPR029058">
    <property type="entry name" value="AB_hydrolase_fold"/>
</dbReference>
<reference evidence="1 2" key="1">
    <citation type="submission" date="2010-10" db="EMBL/GenBank/DDBJ databases">
        <title>Complete sequence of Frankia sp. EuI1c.</title>
        <authorList>
            <consortium name="US DOE Joint Genome Institute"/>
            <person name="Lucas S."/>
            <person name="Copeland A."/>
            <person name="Lapidus A."/>
            <person name="Cheng J.-F."/>
            <person name="Bruce D."/>
            <person name="Goodwin L."/>
            <person name="Pitluck S."/>
            <person name="Chertkov O."/>
            <person name="Detter J.C."/>
            <person name="Han C."/>
            <person name="Tapia R."/>
            <person name="Land M."/>
            <person name="Hauser L."/>
            <person name="Jeffries C."/>
            <person name="Kyrpides N."/>
            <person name="Ivanova N."/>
            <person name="Mikhailova N."/>
            <person name="Beauchemin N."/>
            <person name="Sen A."/>
            <person name="Sur S.A."/>
            <person name="Gtari M."/>
            <person name="Wall L."/>
            <person name="Tisa L."/>
            <person name="Woyke T."/>
        </authorList>
    </citation>
    <scope>NUCLEOTIDE SEQUENCE [LARGE SCALE GENOMIC DNA]</scope>
    <source>
        <strain evidence="2">DSM 45817 / CECT 9037 / EuI1c</strain>
    </source>
</reference>
<gene>
    <name evidence="1" type="ordered locus">FraEuI1c_2741</name>
</gene>
<dbReference type="Gene3D" id="3.40.50.1820">
    <property type="entry name" value="alpha/beta hydrolase"/>
    <property type="match status" value="1"/>
</dbReference>
<organism evidence="1 2">
    <name type="scientific">Pseudofrankia inefficax (strain DSM 45817 / CECT 9037 / DDB 130130 / EuI1c)</name>
    <name type="common">Frankia inefficax</name>
    <dbReference type="NCBI Taxonomy" id="298654"/>
    <lineage>
        <taxon>Bacteria</taxon>
        <taxon>Bacillati</taxon>
        <taxon>Actinomycetota</taxon>
        <taxon>Actinomycetes</taxon>
        <taxon>Frankiales</taxon>
        <taxon>Frankiaceae</taxon>
        <taxon>Pseudofrankia</taxon>
    </lineage>
</organism>
<dbReference type="HOGENOM" id="CLU_070292_0_0_11"/>
<dbReference type="EMBL" id="CP002299">
    <property type="protein sequence ID" value="ADP80772.1"/>
    <property type="molecule type" value="Genomic_DNA"/>
</dbReference>
<evidence type="ECO:0008006" key="3">
    <source>
        <dbReference type="Google" id="ProtNLM"/>
    </source>
</evidence>
<sequence>MSVHGRWAMLEVAGGIKAFDVRVEVPASPVDESAWEIAATVYVPAGEQSIAGAPVLVLLPGGGYGRRYFDLPDSGYSQADHHARRGTVVVALDHLGSGDSTIPAAEVTTLPVVAAADHAAVTTVLDRLRKGTLAPGEFPSIKIKGVVAAGQSMGGHIAVAMQARYRTFDAVALMGSSVINTTIPRKQSTAPRLASEWTPQNTQEVDGLGDIDWPWAFHWVEELSPLAADDIKAGIPVKTETLPWSSAAVPSLAVALLEPGAVAAEVASIDVPVLLAAGERDVIYPLLTEAAAFTAARDLAVFRLRRAAHMHNFAPTRHLLWERLDAFIVHAVGLREMAKTVPASL</sequence>
<name>E3J6J6_PSEI1</name>
<dbReference type="InParanoid" id="E3J6J6"/>
<dbReference type="eggNOG" id="COG1073">
    <property type="taxonomic scope" value="Bacteria"/>
</dbReference>
<keyword evidence="2" id="KW-1185">Reference proteome</keyword>
<dbReference type="GO" id="GO:0016020">
    <property type="term" value="C:membrane"/>
    <property type="evidence" value="ECO:0007669"/>
    <property type="project" value="TreeGrafter"/>
</dbReference>
<dbReference type="PANTHER" id="PTHR43798">
    <property type="entry name" value="MONOACYLGLYCEROL LIPASE"/>
    <property type="match status" value="1"/>
</dbReference>
<dbReference type="InterPro" id="IPR050266">
    <property type="entry name" value="AB_hydrolase_sf"/>
</dbReference>
<dbReference type="KEGG" id="fri:FraEuI1c_2741"/>
<accession>E3J6J6</accession>
<dbReference type="AlphaFoldDB" id="E3J6J6"/>
<dbReference type="Proteomes" id="UP000002484">
    <property type="component" value="Chromosome"/>
</dbReference>
<evidence type="ECO:0000313" key="2">
    <source>
        <dbReference type="Proteomes" id="UP000002484"/>
    </source>
</evidence>
<proteinExistence type="predicted"/>
<dbReference type="PANTHER" id="PTHR43798:SF33">
    <property type="entry name" value="HYDROLASE, PUTATIVE (AFU_ORTHOLOGUE AFUA_2G14860)-RELATED"/>
    <property type="match status" value="1"/>
</dbReference>
<protein>
    <recommendedName>
        <fullName evidence="3">AB hydrolase-1 domain-containing protein</fullName>
    </recommendedName>
</protein>
<dbReference type="STRING" id="298654.FraEuI1c_2741"/>
<dbReference type="SUPFAM" id="SSF53474">
    <property type="entry name" value="alpha/beta-Hydrolases"/>
    <property type="match status" value="1"/>
</dbReference>
<evidence type="ECO:0000313" key="1">
    <source>
        <dbReference type="EMBL" id="ADP80772.1"/>
    </source>
</evidence>